<protein>
    <submittedName>
        <fullName evidence="1">Uncharacterized protein</fullName>
    </submittedName>
</protein>
<gene>
    <name evidence="1" type="ORF">M5W83_02825</name>
</gene>
<reference evidence="1 2" key="1">
    <citation type="submission" date="2022-05" db="EMBL/GenBank/DDBJ databases">
        <title>Genome Sequencing of Bee-Associated Microbes.</title>
        <authorList>
            <person name="Dunlap C."/>
        </authorList>
    </citation>
    <scope>NUCLEOTIDE SEQUENCE [LARGE SCALE GENOMIC DNA]</scope>
    <source>
        <strain evidence="1 2">NRRL B-14613</strain>
    </source>
</reference>
<dbReference type="EMBL" id="JAMDMM010000009">
    <property type="protein sequence ID" value="MCY9606094.1"/>
    <property type="molecule type" value="Genomic_DNA"/>
</dbReference>
<dbReference type="Proteomes" id="UP001209276">
    <property type="component" value="Unassembled WGS sequence"/>
</dbReference>
<organism evidence="1 2">
    <name type="scientific">Paenibacillus thiaminolyticus</name>
    <name type="common">Bacillus thiaminolyticus</name>
    <dbReference type="NCBI Taxonomy" id="49283"/>
    <lineage>
        <taxon>Bacteria</taxon>
        <taxon>Bacillati</taxon>
        <taxon>Bacillota</taxon>
        <taxon>Bacilli</taxon>
        <taxon>Bacillales</taxon>
        <taxon>Paenibacillaceae</taxon>
        <taxon>Paenibacillus</taxon>
    </lineage>
</organism>
<keyword evidence="2" id="KW-1185">Reference proteome</keyword>
<evidence type="ECO:0000313" key="2">
    <source>
        <dbReference type="Proteomes" id="UP001209276"/>
    </source>
</evidence>
<evidence type="ECO:0000313" key="1">
    <source>
        <dbReference type="EMBL" id="MCY9606094.1"/>
    </source>
</evidence>
<comment type="caution">
    <text evidence="1">The sequence shown here is derived from an EMBL/GenBank/DDBJ whole genome shotgun (WGS) entry which is preliminary data.</text>
</comment>
<sequence>MQASDRTGSKLAASFFPSDPGVEKISSLNRQTGDLFSCIEYDVIKYGGTSQRG</sequence>
<accession>A0ABT4FPW8</accession>
<name>A0ABT4FPW8_PANTH</name>
<dbReference type="GeneID" id="77000082"/>
<proteinExistence type="predicted"/>
<dbReference type="RefSeq" id="WP_164776686.1">
    <property type="nucleotide sequence ID" value="NZ_CABMNB010000030.1"/>
</dbReference>